<dbReference type="PROSITE" id="PS50005">
    <property type="entry name" value="TPR"/>
    <property type="match status" value="2"/>
</dbReference>
<feature type="transmembrane region" description="Helical" evidence="10">
    <location>
        <begin position="447"/>
        <end position="467"/>
    </location>
</feature>
<keyword evidence="7 10" id="KW-0472">Membrane</keyword>
<feature type="repeat" description="TPR" evidence="8">
    <location>
        <begin position="641"/>
        <end position="674"/>
    </location>
</feature>
<feature type="transmembrane region" description="Helical" evidence="10">
    <location>
        <begin position="424"/>
        <end position="441"/>
    </location>
</feature>
<name>A0ABV6Z3R8_UNCC1</name>
<dbReference type="InterPro" id="IPR038731">
    <property type="entry name" value="RgtA/B/C-like"/>
</dbReference>
<evidence type="ECO:0000256" key="7">
    <source>
        <dbReference type="ARBA" id="ARBA00023136"/>
    </source>
</evidence>
<dbReference type="PANTHER" id="PTHR33908:SF11">
    <property type="entry name" value="MEMBRANE PROTEIN"/>
    <property type="match status" value="1"/>
</dbReference>
<dbReference type="Proteomes" id="UP001594351">
    <property type="component" value="Unassembled WGS sequence"/>
</dbReference>
<protein>
    <submittedName>
        <fullName evidence="12">Tetratricopeptide repeat protein</fullName>
    </submittedName>
</protein>
<keyword evidence="4" id="KW-0808">Transferase</keyword>
<keyword evidence="3" id="KW-0328">Glycosyltransferase</keyword>
<keyword evidence="8" id="KW-0802">TPR repeat</keyword>
<evidence type="ECO:0000313" key="12">
    <source>
        <dbReference type="EMBL" id="MFC1853086.1"/>
    </source>
</evidence>
<accession>A0ABV6Z3R8</accession>
<feature type="domain" description="Glycosyltransferase RgtA/B/C/D-like" evidence="11">
    <location>
        <begin position="79"/>
        <end position="231"/>
    </location>
</feature>
<comment type="caution">
    <text evidence="12">The sequence shown here is derived from an EMBL/GenBank/DDBJ whole genome shotgun (WGS) entry which is preliminary data.</text>
</comment>
<keyword evidence="13" id="KW-1185">Reference proteome</keyword>
<evidence type="ECO:0000256" key="10">
    <source>
        <dbReference type="SAM" id="Phobius"/>
    </source>
</evidence>
<feature type="transmembrane region" description="Helical" evidence="10">
    <location>
        <begin position="220"/>
        <end position="240"/>
    </location>
</feature>
<dbReference type="InterPro" id="IPR050297">
    <property type="entry name" value="LipidA_mod_glycosyltrf_83"/>
</dbReference>
<dbReference type="PANTHER" id="PTHR33908">
    <property type="entry name" value="MANNOSYLTRANSFERASE YKCB-RELATED"/>
    <property type="match status" value="1"/>
</dbReference>
<dbReference type="Pfam" id="PF13181">
    <property type="entry name" value="TPR_8"/>
    <property type="match status" value="1"/>
</dbReference>
<sequence>MEKIESYQEPETTREKDLPSPGQRIPNTFLLSIFLLGILSRLAFLKWGYVPEFVYLKYLYLSRNLFTPDWWSGHVFFSSPGYQFFMAFCEQVLGLTPGGIRLGQMLLGGLQGVLLALIVSRIASVTTAVMVGFVAALYQPFILHEGILATSILDLFLTITFVYFMYEVTAKGRLIHFALAGFTLGLAAIVRPNALLVGVFGAAGYLLIPAVRRSSNKITVQGLVAGFIGLMLPIIPVTLLNRVAGGEWVLITASSGNLLYSGNSYYANGLTYSPPESMLFRQNKLAIRSDSVLPVEHLMFWETANEATGRNLTAAESSAFWTRETLSYMHSYPGHTLKLFLLKALYFWNRYASHDIGEVQINEKQIKKWPFLPFVVVVPLGIAGIVLLFISGQWLKWYWVLVPVAAYWVATVMVFAVDRYRLPAFPFILAIAVWGLFHALQKLKEKHFLHPLLFVGLTLIALGVVNIETEAIRTSRDVTAPLFEFEHLALKAMKEKKYDQAERLFQQMIALDPGSAQIAHENLAIIAALRGDEVRAKQERLFARGYSIPKGNKQFYLQKIAQNPSDHEALIALGCLEWSLGNKKSALQYFDQAVEIAAWWPNGHFNRGIALLYQENSQPDTAFVEFQIALKSGLKFAPQVSDIHYHQGIALLKMGRKDQARIEFQKALSRDNTHPRARNVLQRLVNGGS</sequence>
<reference evidence="12 13" key="1">
    <citation type="submission" date="2024-09" db="EMBL/GenBank/DDBJ databases">
        <title>Laminarin stimulates single cell rates of sulfate reduction while oxygen inhibits transcriptomic activity in coastal marine sediment.</title>
        <authorList>
            <person name="Lindsay M."/>
            <person name="Orcutt B."/>
            <person name="Emerson D."/>
            <person name="Stepanauskas R."/>
            <person name="D'Angelo T."/>
        </authorList>
    </citation>
    <scope>NUCLEOTIDE SEQUENCE [LARGE SCALE GENOMIC DNA]</scope>
    <source>
        <strain evidence="12">SAG AM-311-K15</strain>
    </source>
</reference>
<dbReference type="Pfam" id="PF13432">
    <property type="entry name" value="TPR_16"/>
    <property type="match status" value="1"/>
</dbReference>
<evidence type="ECO:0000256" key="5">
    <source>
        <dbReference type="ARBA" id="ARBA00022692"/>
    </source>
</evidence>
<evidence type="ECO:0000313" key="13">
    <source>
        <dbReference type="Proteomes" id="UP001594351"/>
    </source>
</evidence>
<feature type="transmembrane region" description="Helical" evidence="10">
    <location>
        <begin position="371"/>
        <end position="391"/>
    </location>
</feature>
<evidence type="ECO:0000256" key="9">
    <source>
        <dbReference type="SAM" id="MobiDB-lite"/>
    </source>
</evidence>
<dbReference type="InterPro" id="IPR011990">
    <property type="entry name" value="TPR-like_helical_dom_sf"/>
</dbReference>
<proteinExistence type="predicted"/>
<evidence type="ECO:0000256" key="8">
    <source>
        <dbReference type="PROSITE-ProRule" id="PRU00339"/>
    </source>
</evidence>
<gene>
    <name evidence="12" type="ORF">ACFL27_23050</name>
</gene>
<dbReference type="Pfam" id="PF13231">
    <property type="entry name" value="PMT_2"/>
    <property type="match status" value="1"/>
</dbReference>
<dbReference type="Gene3D" id="1.25.40.10">
    <property type="entry name" value="Tetratricopeptide repeat domain"/>
    <property type="match status" value="2"/>
</dbReference>
<feature type="transmembrane region" description="Helical" evidence="10">
    <location>
        <begin position="397"/>
        <end position="417"/>
    </location>
</feature>
<dbReference type="InterPro" id="IPR019734">
    <property type="entry name" value="TPR_rpt"/>
</dbReference>
<feature type="transmembrane region" description="Helical" evidence="10">
    <location>
        <begin position="147"/>
        <end position="166"/>
    </location>
</feature>
<evidence type="ECO:0000259" key="11">
    <source>
        <dbReference type="Pfam" id="PF13231"/>
    </source>
</evidence>
<keyword evidence="2" id="KW-1003">Cell membrane</keyword>
<dbReference type="EMBL" id="JBHPBY010000419">
    <property type="protein sequence ID" value="MFC1853086.1"/>
    <property type="molecule type" value="Genomic_DNA"/>
</dbReference>
<feature type="compositionally biased region" description="Basic and acidic residues" evidence="9">
    <location>
        <begin position="1"/>
        <end position="18"/>
    </location>
</feature>
<feature type="repeat" description="TPR" evidence="8">
    <location>
        <begin position="482"/>
        <end position="515"/>
    </location>
</feature>
<keyword evidence="5 10" id="KW-0812">Transmembrane</keyword>
<evidence type="ECO:0000256" key="6">
    <source>
        <dbReference type="ARBA" id="ARBA00022989"/>
    </source>
</evidence>
<feature type="transmembrane region" description="Helical" evidence="10">
    <location>
        <begin position="29"/>
        <end position="50"/>
    </location>
</feature>
<feature type="region of interest" description="Disordered" evidence="9">
    <location>
        <begin position="1"/>
        <end position="21"/>
    </location>
</feature>
<feature type="transmembrane region" description="Helical" evidence="10">
    <location>
        <begin position="114"/>
        <end position="141"/>
    </location>
</feature>
<evidence type="ECO:0000256" key="4">
    <source>
        <dbReference type="ARBA" id="ARBA00022679"/>
    </source>
</evidence>
<comment type="subcellular location">
    <subcellularLocation>
        <location evidence="1">Cell membrane</location>
        <topology evidence="1">Multi-pass membrane protein</topology>
    </subcellularLocation>
</comment>
<organism evidence="12 13">
    <name type="scientific">candidate division CSSED10-310 bacterium</name>
    <dbReference type="NCBI Taxonomy" id="2855610"/>
    <lineage>
        <taxon>Bacteria</taxon>
        <taxon>Bacteria division CSSED10-310</taxon>
    </lineage>
</organism>
<feature type="transmembrane region" description="Helical" evidence="10">
    <location>
        <begin position="178"/>
        <end position="208"/>
    </location>
</feature>
<dbReference type="SMART" id="SM00028">
    <property type="entry name" value="TPR"/>
    <property type="match status" value="3"/>
</dbReference>
<dbReference type="SUPFAM" id="SSF48452">
    <property type="entry name" value="TPR-like"/>
    <property type="match status" value="1"/>
</dbReference>
<evidence type="ECO:0000256" key="2">
    <source>
        <dbReference type="ARBA" id="ARBA00022475"/>
    </source>
</evidence>
<keyword evidence="6 10" id="KW-1133">Transmembrane helix</keyword>
<evidence type="ECO:0000256" key="3">
    <source>
        <dbReference type="ARBA" id="ARBA00022676"/>
    </source>
</evidence>
<evidence type="ECO:0000256" key="1">
    <source>
        <dbReference type="ARBA" id="ARBA00004651"/>
    </source>
</evidence>